<dbReference type="Proteomes" id="UP000215215">
    <property type="component" value="Unassembled WGS sequence"/>
</dbReference>
<dbReference type="AlphaFoldDB" id="A0A235BMZ7"/>
<sequence length="296" mass="33987">MYLIPRDNVVFSVLGEDIKEIYFTSAYKSGYPEVDRAKALLYEVENPRGAVVFVHGTGNRNFSHLQYYPRKLSENGYVTIMPVLPYHFERLPSGDTVSSAFLKGSSSAMEKKFYQAAIDVMTCVDYLEGRGFEKIHIMGYSFGGMISTIAMALDKRLDRGILIVTGGNFEFITWHSIATRVIRLKYEEDESCNPEKCHKIHRTFDETARNFGGVGELEKLPSCFRYDASLFANMINGEKVLMFTALFDPFIPRKSSDDLWHRLGKHKRYKLLSGHMTAHVFYRRYILKKSLAFLNT</sequence>
<evidence type="ECO:0000259" key="1">
    <source>
        <dbReference type="Pfam" id="PF01738"/>
    </source>
</evidence>
<feature type="domain" description="Dienelactone hydrolase" evidence="1">
    <location>
        <begin position="39"/>
        <end position="206"/>
    </location>
</feature>
<reference evidence="2 3" key="1">
    <citation type="submission" date="2017-07" db="EMBL/GenBank/DDBJ databases">
        <title>Recovery of genomes from metagenomes via a dereplication, aggregation, and scoring strategy.</title>
        <authorList>
            <person name="Sieber C.M."/>
            <person name="Probst A.J."/>
            <person name="Sharrar A."/>
            <person name="Thomas B.C."/>
            <person name="Hess M."/>
            <person name="Tringe S.G."/>
            <person name="Banfield J.F."/>
        </authorList>
    </citation>
    <scope>NUCLEOTIDE SEQUENCE [LARGE SCALE GENOMIC DNA]</scope>
    <source>
        <strain evidence="2">JGI_Cruoil_03_44_89</strain>
    </source>
</reference>
<accession>A0A235BMZ7</accession>
<name>A0A235BMZ7_UNCW3</name>
<evidence type="ECO:0000313" key="2">
    <source>
        <dbReference type="EMBL" id="OYD13698.1"/>
    </source>
</evidence>
<dbReference type="GO" id="GO:0016787">
    <property type="term" value="F:hydrolase activity"/>
    <property type="evidence" value="ECO:0007669"/>
    <property type="project" value="InterPro"/>
</dbReference>
<comment type="caution">
    <text evidence="2">The sequence shown here is derived from an EMBL/GenBank/DDBJ whole genome shotgun (WGS) entry which is preliminary data.</text>
</comment>
<dbReference type="Gene3D" id="3.40.50.1820">
    <property type="entry name" value="alpha/beta hydrolase"/>
    <property type="match status" value="1"/>
</dbReference>
<gene>
    <name evidence="2" type="ORF">CH333_10385</name>
</gene>
<protein>
    <recommendedName>
        <fullName evidence="1">Dienelactone hydrolase domain-containing protein</fullName>
    </recommendedName>
</protein>
<dbReference type="InterPro" id="IPR029058">
    <property type="entry name" value="AB_hydrolase_fold"/>
</dbReference>
<evidence type="ECO:0000313" key="3">
    <source>
        <dbReference type="Proteomes" id="UP000215215"/>
    </source>
</evidence>
<dbReference type="EMBL" id="NOZQ01000223">
    <property type="protein sequence ID" value="OYD13698.1"/>
    <property type="molecule type" value="Genomic_DNA"/>
</dbReference>
<dbReference type="Pfam" id="PF01738">
    <property type="entry name" value="DLH"/>
    <property type="match status" value="1"/>
</dbReference>
<proteinExistence type="predicted"/>
<dbReference type="InterPro" id="IPR002925">
    <property type="entry name" value="Dienelactn_hydro"/>
</dbReference>
<dbReference type="SUPFAM" id="SSF53474">
    <property type="entry name" value="alpha/beta-Hydrolases"/>
    <property type="match status" value="1"/>
</dbReference>
<organism evidence="2 3">
    <name type="scientific">candidate division WOR-3 bacterium JGI_Cruoil_03_44_89</name>
    <dbReference type="NCBI Taxonomy" id="1973748"/>
    <lineage>
        <taxon>Bacteria</taxon>
        <taxon>Bacteria division WOR-3</taxon>
    </lineage>
</organism>